<dbReference type="InterPro" id="IPR007577">
    <property type="entry name" value="GlycoTrfase_DXD_sugar-bd_CS"/>
</dbReference>
<keyword evidence="2" id="KW-0808">Transferase</keyword>
<dbReference type="OrthoDB" id="7022734at2"/>
<accession>A0A077FEF3</accession>
<dbReference type="RefSeq" id="WP_038613317.1">
    <property type="nucleotide sequence ID" value="NZ_CP009048.1"/>
</dbReference>
<dbReference type="InterPro" id="IPR029044">
    <property type="entry name" value="Nucleotide-diphossugar_trans"/>
</dbReference>
<dbReference type="Proteomes" id="UP000028931">
    <property type="component" value="Chromosome"/>
</dbReference>
<dbReference type="HOGENOM" id="CLU_294036_0_0_6"/>
<evidence type="ECO:0000313" key="2">
    <source>
        <dbReference type="EMBL" id="AIL62875.1"/>
    </source>
</evidence>
<dbReference type="AlphaFoldDB" id="A0A077FEF3"/>
<sequence length="923" mass="102463">MPTTCINTAGVQYVRKHLANFPRPDREATRAIRGWAATHNLTLDPDQVDVVTLHYHPDGSYGYQAVVISRMSLTQAVLSNWQGESNNDLFGDLFSAPWAGTFPDGPVKIVERLPAPELIQYGTSFQVFNGLFRRTEPARYDHSTHLQIPAEGFQRFIEQLDFHSRYKSLLDSYWRDHLEGHRMSAKLGFVAACNKQVGEGSLSDAARKLAWQAAGLMPRSSRLRLSTLSIYGYAATDLLYINDADSDLTLLYMPGNSSPLLEFASAVQLKDWVGRQCQDPLKRQALKQHFNLADAPDGLDFSGLDTALAGLGEYPAVHRLSSNRPGFTTDGRWSPRDYVNYRPKKYNPRLTADVFQALAERQQQRGYADADFIITSNSEVTKARWRGYLTSALNLLTPLAFVVPGLAPLLAVGGIAQLGLGLDQAINGKTLQDKADGVGNIAYGLFNATPLVVEGLAKGSALFRVKSDGFVLPSRVNDQLGYPLSPVDPPRLPELEVAPYFHRPERIAPLDNGNAAVTSSVRRYPRYTGQPDHLAGYFLPHPDYVEELDLAYDMEFDLFLKTDSLNNVDPTYYQAQAGTDALVPTDPYARAVTDQMRSSTLRALGIDLPLPVELPVPTRGVRPIPKTITALWVGDKAISAELVENLGKNANKLKNSQYQYRLFLSRSNPSVYEQNLRQLRVKAPGLTVLPLEEQAFFRAFEQSKYFDQYQAALDGNGGVATNYASASDVLRYPMLHHEGGLYIDVDDELLAPGSNRSGCIGWLTPCGAQGVDEVELAASEDGLLLHPAMSNEKLSMDQQYNTSMIGSHPGNPTLIAISEEMHGRYQAEPDFYQSRPDKDGDPAGFYNYASRLNRLTGPGMLTAVVDRLLPDLYRLRQLRNLYAIPRTKSWLYVDLQAWSAVERELLPLGRFAKVGGQHSWAHT</sequence>
<dbReference type="InterPro" id="IPR046673">
    <property type="entry name" value="ToxA_N"/>
</dbReference>
<gene>
    <name evidence="2" type="ORF">PSAKL28_37230</name>
</gene>
<dbReference type="GO" id="GO:0016740">
    <property type="term" value="F:transferase activity"/>
    <property type="evidence" value="ECO:0007669"/>
    <property type="project" value="UniProtKB-KW"/>
</dbReference>
<dbReference type="KEGG" id="palk:PSAKL28_37230"/>
<dbReference type="Pfam" id="PF20178">
    <property type="entry name" value="ToxA_N"/>
    <property type="match status" value="1"/>
</dbReference>
<proteinExistence type="predicted"/>
<dbReference type="Pfam" id="PF04488">
    <property type="entry name" value="Gly_transf_sug"/>
    <property type="match status" value="1"/>
</dbReference>
<evidence type="ECO:0000259" key="1">
    <source>
        <dbReference type="Pfam" id="PF20178"/>
    </source>
</evidence>
<dbReference type="eggNOG" id="COG3774">
    <property type="taxonomic scope" value="Bacteria"/>
</dbReference>
<protein>
    <submittedName>
        <fullName evidence="2">Sugar-binding domain (DXD), glycosyltransferase family protein</fullName>
    </submittedName>
</protein>
<name>A0A077FEF3_9PSED</name>
<evidence type="ECO:0000313" key="3">
    <source>
        <dbReference type="Proteomes" id="UP000028931"/>
    </source>
</evidence>
<dbReference type="SUPFAM" id="SSF53448">
    <property type="entry name" value="Nucleotide-diphospho-sugar transferases"/>
    <property type="match status" value="1"/>
</dbReference>
<dbReference type="EMBL" id="CP009048">
    <property type="protein sequence ID" value="AIL62875.1"/>
    <property type="molecule type" value="Genomic_DNA"/>
</dbReference>
<dbReference type="Gene3D" id="3.90.550.20">
    <property type="match status" value="1"/>
</dbReference>
<organism evidence="2 3">
    <name type="scientific">Pseudomonas alkylphenolica</name>
    <dbReference type="NCBI Taxonomy" id="237609"/>
    <lineage>
        <taxon>Bacteria</taxon>
        <taxon>Pseudomonadati</taxon>
        <taxon>Pseudomonadota</taxon>
        <taxon>Gammaproteobacteria</taxon>
        <taxon>Pseudomonadales</taxon>
        <taxon>Pseudomonadaceae</taxon>
        <taxon>Pseudomonas</taxon>
    </lineage>
</organism>
<feature type="domain" description="Dermonecrotic toxin N-terminal" evidence="1">
    <location>
        <begin position="18"/>
        <end position="292"/>
    </location>
</feature>
<reference evidence="2 3" key="1">
    <citation type="submission" date="2014-07" db="EMBL/GenBank/DDBJ databases">
        <authorList>
            <person name="Lee K."/>
            <person name="Lim J.Y."/>
            <person name="Hwang I."/>
        </authorList>
    </citation>
    <scope>NUCLEOTIDE SEQUENCE [LARGE SCALE GENOMIC DNA]</scope>
    <source>
        <strain evidence="2 3">KL28</strain>
    </source>
</reference>